<accession>A0ABQ5RKV5</accession>
<name>A0ABQ5RKV5_9MICO</name>
<proteinExistence type="predicted"/>
<organism evidence="2 3">
    <name type="scientific">Brachybacterium conglomeratum</name>
    <dbReference type="NCBI Taxonomy" id="47846"/>
    <lineage>
        <taxon>Bacteria</taxon>
        <taxon>Bacillati</taxon>
        <taxon>Actinomycetota</taxon>
        <taxon>Actinomycetes</taxon>
        <taxon>Micrococcales</taxon>
        <taxon>Dermabacteraceae</taxon>
        <taxon>Brachybacterium</taxon>
    </lineage>
</organism>
<evidence type="ECO:0000313" key="3">
    <source>
        <dbReference type="Proteomes" id="UP001144451"/>
    </source>
</evidence>
<feature type="transmembrane region" description="Helical" evidence="1">
    <location>
        <begin position="30"/>
        <end position="55"/>
    </location>
</feature>
<comment type="caution">
    <text evidence="2">The sequence shown here is derived from an EMBL/GenBank/DDBJ whole genome shotgun (WGS) entry which is preliminary data.</text>
</comment>
<keyword evidence="1" id="KW-0812">Transmembrane</keyword>
<reference evidence="2" key="1">
    <citation type="submission" date="2022-12" db="EMBL/GenBank/DDBJ databases">
        <title>Reference genome sequencing for broad-spectrum identification of bacterial and archaeal isolates by mass spectrometry.</title>
        <authorList>
            <person name="Sekiguchi Y."/>
            <person name="Tourlousse D.M."/>
        </authorList>
    </citation>
    <scope>NUCLEOTIDE SEQUENCE</scope>
    <source>
        <strain evidence="2">5-2</strain>
    </source>
</reference>
<keyword evidence="3" id="KW-1185">Reference proteome</keyword>
<dbReference type="GeneID" id="78122600"/>
<evidence type="ECO:0000313" key="2">
    <source>
        <dbReference type="EMBL" id="GLI32498.1"/>
    </source>
</evidence>
<keyword evidence="1" id="KW-1133">Transmembrane helix</keyword>
<dbReference type="Proteomes" id="UP001144451">
    <property type="component" value="Unassembled WGS sequence"/>
</dbReference>
<gene>
    <name evidence="2" type="ORF">BCONGLO52_33390</name>
</gene>
<keyword evidence="1" id="KW-0472">Membrane</keyword>
<protein>
    <submittedName>
        <fullName evidence="2">Uncharacterized protein</fullName>
    </submittedName>
</protein>
<dbReference type="EMBL" id="BSDQ01000001">
    <property type="protein sequence ID" value="GLI32498.1"/>
    <property type="molecule type" value="Genomic_DNA"/>
</dbReference>
<dbReference type="RefSeq" id="WP_126988843.1">
    <property type="nucleotide sequence ID" value="NZ_BSDQ01000001.1"/>
</dbReference>
<sequence length="125" mass="12948">MRLIGWIPLLVAVMVPFGLGLGLAQPINMAWVAALAAGGVLGVVTVSLLVGGVIAKRVDVVDGSGKAPWNGAEEHLVEQFVGMKHREVGRPAAHEARCHGSCCPDHSAGLTTFMPAEPGSSSRMV</sequence>
<evidence type="ECO:0000256" key="1">
    <source>
        <dbReference type="SAM" id="Phobius"/>
    </source>
</evidence>